<evidence type="ECO:0000313" key="2">
    <source>
        <dbReference type="EMBL" id="MFC7669270.1"/>
    </source>
</evidence>
<evidence type="ECO:0000313" key="3">
    <source>
        <dbReference type="Proteomes" id="UP001596513"/>
    </source>
</evidence>
<dbReference type="Proteomes" id="UP001596513">
    <property type="component" value="Unassembled WGS sequence"/>
</dbReference>
<feature type="compositionally biased region" description="Basic and acidic residues" evidence="1">
    <location>
        <begin position="83"/>
        <end position="92"/>
    </location>
</feature>
<evidence type="ECO:0000256" key="1">
    <source>
        <dbReference type="SAM" id="MobiDB-lite"/>
    </source>
</evidence>
<keyword evidence="3" id="KW-1185">Reference proteome</keyword>
<proteinExistence type="predicted"/>
<dbReference type="RefSeq" id="WP_380204780.1">
    <property type="nucleotide sequence ID" value="NZ_JBHTEK010000001.1"/>
</dbReference>
<comment type="caution">
    <text evidence="2">The sequence shown here is derived from an EMBL/GenBank/DDBJ whole genome shotgun (WGS) entry which is preliminary data.</text>
</comment>
<feature type="region of interest" description="Disordered" evidence="1">
    <location>
        <begin position="81"/>
        <end position="147"/>
    </location>
</feature>
<sequence>MSTELNPEADQLALANKWLDITVERFVENMLKLRITDTRTLLGSFQKQVVGAASGRLQMRLSYALYGQFVDMGVGRGMGKGVKKADDGYDRIRKTRGQPAPPHPQAPQLVLAGDVPPNQAPLRTHAGPVRDGPHCQSCQHHPRRNHY</sequence>
<dbReference type="EMBL" id="JBHTEK010000001">
    <property type="protein sequence ID" value="MFC7669270.1"/>
    <property type="molecule type" value="Genomic_DNA"/>
</dbReference>
<reference evidence="3" key="1">
    <citation type="journal article" date="2019" name="Int. J. Syst. Evol. Microbiol.">
        <title>The Global Catalogue of Microorganisms (GCM) 10K type strain sequencing project: providing services to taxonomists for standard genome sequencing and annotation.</title>
        <authorList>
            <consortium name="The Broad Institute Genomics Platform"/>
            <consortium name="The Broad Institute Genome Sequencing Center for Infectious Disease"/>
            <person name="Wu L."/>
            <person name="Ma J."/>
        </authorList>
    </citation>
    <scope>NUCLEOTIDE SEQUENCE [LARGE SCALE GENOMIC DNA]</scope>
    <source>
        <strain evidence="3">JCM 19635</strain>
    </source>
</reference>
<gene>
    <name evidence="2" type="ORF">ACFQT0_19375</name>
</gene>
<protein>
    <submittedName>
        <fullName evidence="2">Uncharacterized protein</fullName>
    </submittedName>
</protein>
<organism evidence="2 3">
    <name type="scientific">Hymenobacter humi</name>
    <dbReference type="NCBI Taxonomy" id="1411620"/>
    <lineage>
        <taxon>Bacteria</taxon>
        <taxon>Pseudomonadati</taxon>
        <taxon>Bacteroidota</taxon>
        <taxon>Cytophagia</taxon>
        <taxon>Cytophagales</taxon>
        <taxon>Hymenobacteraceae</taxon>
        <taxon>Hymenobacter</taxon>
    </lineage>
</organism>
<accession>A0ABW2U7M5</accession>
<name>A0ABW2U7M5_9BACT</name>